<feature type="compositionally biased region" description="Acidic residues" evidence="1">
    <location>
        <begin position="612"/>
        <end position="635"/>
    </location>
</feature>
<dbReference type="AlphaFoldDB" id="K5Y277"/>
<feature type="region of interest" description="Disordered" evidence="1">
    <location>
        <begin position="893"/>
        <end position="998"/>
    </location>
</feature>
<feature type="compositionally biased region" description="Basic residues" evidence="1">
    <location>
        <begin position="303"/>
        <end position="322"/>
    </location>
</feature>
<dbReference type="STRING" id="597362.K5Y277"/>
<dbReference type="InParanoid" id="K5Y277"/>
<feature type="compositionally biased region" description="Low complexity" evidence="1">
    <location>
        <begin position="504"/>
        <end position="513"/>
    </location>
</feature>
<sequence length="998" mass="109674">MDGQTTKDRGRVTSFNSKESGVKQMRFHSRRQKRRRGPKVEEKVTGAQRVRLVFQSQYAGRYARAAGESAAGSPRTFLSSTPSWNLSAPHVIVFTMAKNHITITSNQQTPAMSPARTHTVGPATNDYLHHDDDDDICPVCDTECTCNNNRTRVVQQPVSLNQYSLQFDGSSSSTISSASHSLPKPSPHPLKIKLTVPPKFLGNTKSTSASDKSKNNQQMTSAFARVGESSRNIAPSVTHSRLSSKRRGRPPKIGVVAARQAVKAKPATSRQSISPPPYLSRPFISKSTVGRKRAKKSGSVQKRPLKARHAGSRPSLKRKQRARSNDDDESSLSALTDVDYDCDNDDDGESVVFPTFVSASVLSSLESGNSSDSSEESSNSESMSFVTDSDVEEEEENFIMSEVHEKARLRRELLGDDDHRRDSQGEWVIRSRKKSVGSDDSGMAVDSAATEDEDEEEDEEPEDEEEETDGKPVGTGYAGLVTAWSDDDESSFDADIFFANLAGSGSDSDSSCSLENQDGVDGDHSDMETNSLNDASELLSRRQELENLQLDVTQGWDGEIVFTNGINDGRGILDIDFEVNASQFMAEDSPEHTQDSDVDMSPCNSIGAADGEGYEEDDNAADGDTTDEDLVGEDDLPNEQAMKLFSLPFSVSAIDPLSTVSPIASPTYRRVPPGRRGLGSPKPEDILAGKISWDSDDHDYDEVEVRKGRRGSQSSGVRGPRTGLFVPIQETRKAIIDGTNQAPSPHPRFNRSRYRSTTGRINSVLSSDNDFGSPSPSMPMSILPEERGSLAQSINIDDVLEASYLGADSSEASDNSITKRKSSNAAEDDNLSSARHMQSLNRWDLISVGAFKQTRENGGWSSDNLPHTPHSSMDYNSIMKPSPLSSIMWPKEKEKVRKGRKGKEPIPISPVILAVRDGDRSPSGSGNRQQNETLNKHMQHRKESKRERKLKKKNWGPVHHQHAHHNHYHQHQHHPNTKMRGSVANQRSSLSSVPPFSL</sequence>
<evidence type="ECO:0000313" key="2">
    <source>
        <dbReference type="EMBL" id="EKM81955.1"/>
    </source>
</evidence>
<accession>K5Y277</accession>
<feature type="compositionally biased region" description="Polar residues" evidence="1">
    <location>
        <begin position="922"/>
        <end position="933"/>
    </location>
</feature>
<feature type="compositionally biased region" description="Basic and acidic residues" evidence="1">
    <location>
        <begin position="1"/>
        <end position="11"/>
    </location>
</feature>
<feature type="compositionally biased region" description="Polar residues" evidence="1">
    <location>
        <begin position="983"/>
        <end position="998"/>
    </location>
</feature>
<organism evidence="2 3">
    <name type="scientific">Agaricus bisporus var. burnettii (strain JB137-S8 / ATCC MYA-4627 / FGSC 10392)</name>
    <name type="common">White button mushroom</name>
    <dbReference type="NCBI Taxonomy" id="597362"/>
    <lineage>
        <taxon>Eukaryota</taxon>
        <taxon>Fungi</taxon>
        <taxon>Dikarya</taxon>
        <taxon>Basidiomycota</taxon>
        <taxon>Agaricomycotina</taxon>
        <taxon>Agaricomycetes</taxon>
        <taxon>Agaricomycetidae</taxon>
        <taxon>Agaricales</taxon>
        <taxon>Agaricineae</taxon>
        <taxon>Agaricaceae</taxon>
        <taxon>Agaricus</taxon>
    </lineage>
</organism>
<dbReference type="RefSeq" id="XP_007327719.1">
    <property type="nucleotide sequence ID" value="XM_007327657.1"/>
</dbReference>
<feature type="region of interest" description="Disordered" evidence="1">
    <location>
        <begin position="671"/>
        <end position="724"/>
    </location>
</feature>
<feature type="compositionally biased region" description="Low complexity" evidence="1">
    <location>
        <begin position="172"/>
        <end position="183"/>
    </location>
</feature>
<feature type="region of interest" description="Disordered" evidence="1">
    <location>
        <begin position="504"/>
        <end position="530"/>
    </location>
</feature>
<feature type="compositionally biased region" description="Low complexity" evidence="1">
    <location>
        <begin position="711"/>
        <end position="721"/>
    </location>
</feature>
<feature type="compositionally biased region" description="Acidic residues" evidence="1">
    <location>
        <begin position="449"/>
        <end position="468"/>
    </location>
</feature>
<feature type="compositionally biased region" description="Polar residues" evidence="1">
    <location>
        <begin position="762"/>
        <end position="772"/>
    </location>
</feature>
<dbReference type="GeneID" id="18822124"/>
<protein>
    <submittedName>
        <fullName evidence="2">Uncharacterized protein</fullName>
    </submittedName>
</protein>
<feature type="region of interest" description="Disordered" evidence="1">
    <location>
        <begin position="857"/>
        <end position="876"/>
    </location>
</feature>
<evidence type="ECO:0000313" key="3">
    <source>
        <dbReference type="Proteomes" id="UP000008493"/>
    </source>
</evidence>
<feature type="region of interest" description="Disordered" evidence="1">
    <location>
        <begin position="587"/>
        <end position="635"/>
    </location>
</feature>
<dbReference type="KEGG" id="abp:AGABI1DRAFT105350"/>
<proteinExistence type="predicted"/>
<feature type="region of interest" description="Disordered" evidence="1">
    <location>
        <begin position="808"/>
        <end position="833"/>
    </location>
</feature>
<dbReference type="EMBL" id="JH971387">
    <property type="protein sequence ID" value="EKM81955.1"/>
    <property type="molecule type" value="Genomic_DNA"/>
</dbReference>
<feature type="compositionally biased region" description="Low complexity" evidence="1">
    <location>
        <begin position="365"/>
        <end position="384"/>
    </location>
</feature>
<dbReference type="HOGENOM" id="CLU_009140_0_0_1"/>
<dbReference type="OMA" id="FEVTEGW"/>
<reference evidence="3" key="1">
    <citation type="journal article" date="2012" name="Proc. Natl. Acad. Sci. U.S.A.">
        <title>Genome sequence of the button mushroom Agaricus bisporus reveals mechanisms governing adaptation to a humic-rich ecological niche.</title>
        <authorList>
            <person name="Morin E."/>
            <person name="Kohler A."/>
            <person name="Baker A.R."/>
            <person name="Foulongne-Oriol M."/>
            <person name="Lombard V."/>
            <person name="Nagy L.G."/>
            <person name="Ohm R.A."/>
            <person name="Patyshakuliyeva A."/>
            <person name="Brun A."/>
            <person name="Aerts A.L."/>
            <person name="Bailey A.M."/>
            <person name="Billette C."/>
            <person name="Coutinho P.M."/>
            <person name="Deakin G."/>
            <person name="Doddapaneni H."/>
            <person name="Floudas D."/>
            <person name="Grimwood J."/>
            <person name="Hilden K."/>
            <person name="Kuees U."/>
            <person name="LaButti K.M."/>
            <person name="Lapidus A."/>
            <person name="Lindquist E.A."/>
            <person name="Lucas S.M."/>
            <person name="Murat C."/>
            <person name="Riley R.W."/>
            <person name="Salamov A.A."/>
            <person name="Schmutz J."/>
            <person name="Subramanian V."/>
            <person name="Woesten H.A.B."/>
            <person name="Xu J."/>
            <person name="Eastwood D.C."/>
            <person name="Foster G.D."/>
            <person name="Sonnenberg A.S."/>
            <person name="Cullen D."/>
            <person name="de Vries R.P."/>
            <person name="Lundell T."/>
            <person name="Hibbett D.S."/>
            <person name="Henrissat B."/>
            <person name="Burton K.S."/>
            <person name="Kerrigan R.W."/>
            <person name="Challen M.P."/>
            <person name="Grigoriev I.V."/>
            <person name="Martin F."/>
        </authorList>
    </citation>
    <scope>NUCLEOTIDE SEQUENCE [LARGE SCALE GENOMIC DNA]</scope>
    <source>
        <strain evidence="3">JB137-S8 / ATCC MYA-4627 / FGSC 10392</strain>
    </source>
</reference>
<feature type="compositionally biased region" description="Basic residues" evidence="1">
    <location>
        <begin position="25"/>
        <end position="37"/>
    </location>
</feature>
<feature type="compositionally biased region" description="Basic residues" evidence="1">
    <location>
        <begin position="937"/>
        <end position="977"/>
    </location>
</feature>
<feature type="region of interest" description="Disordered" evidence="1">
    <location>
        <begin position="365"/>
        <end position="478"/>
    </location>
</feature>
<evidence type="ECO:0000256" key="1">
    <source>
        <dbReference type="SAM" id="MobiDB-lite"/>
    </source>
</evidence>
<feature type="compositionally biased region" description="Polar residues" evidence="1">
    <location>
        <begin position="229"/>
        <end position="241"/>
    </location>
</feature>
<feature type="region of interest" description="Disordered" evidence="1">
    <location>
        <begin position="1"/>
        <end position="44"/>
    </location>
</feature>
<keyword evidence="3" id="KW-1185">Reference proteome</keyword>
<dbReference type="OrthoDB" id="3259498at2759"/>
<dbReference type="Proteomes" id="UP000008493">
    <property type="component" value="Unassembled WGS sequence"/>
</dbReference>
<name>K5Y277_AGABU</name>
<gene>
    <name evidence="2" type="ORF">AGABI1DRAFT_105350</name>
</gene>
<dbReference type="eggNOG" id="ENOG502SD1N">
    <property type="taxonomic scope" value="Eukaryota"/>
</dbReference>
<feature type="compositionally biased region" description="Polar residues" evidence="1">
    <location>
        <begin position="203"/>
        <end position="221"/>
    </location>
</feature>
<feature type="region of interest" description="Disordered" evidence="1">
    <location>
        <begin position="172"/>
        <end position="332"/>
    </location>
</feature>
<feature type="compositionally biased region" description="Polar residues" evidence="1">
    <location>
        <begin position="859"/>
        <end position="875"/>
    </location>
</feature>
<feature type="compositionally biased region" description="Basic and acidic residues" evidence="1">
    <location>
        <begin position="402"/>
        <end position="424"/>
    </location>
</feature>
<feature type="region of interest" description="Disordered" evidence="1">
    <location>
        <begin position="762"/>
        <end position="783"/>
    </location>
</feature>